<organism evidence="5 6">
    <name type="scientific">Massilia phyllostachyos</name>
    <dbReference type="NCBI Taxonomy" id="2898585"/>
    <lineage>
        <taxon>Bacteria</taxon>
        <taxon>Pseudomonadati</taxon>
        <taxon>Pseudomonadota</taxon>
        <taxon>Betaproteobacteria</taxon>
        <taxon>Burkholderiales</taxon>
        <taxon>Oxalobacteraceae</taxon>
        <taxon>Telluria group</taxon>
        <taxon>Massilia</taxon>
    </lineage>
</organism>
<keyword evidence="6" id="KW-1185">Reference proteome</keyword>
<dbReference type="SUPFAM" id="SSF52402">
    <property type="entry name" value="Adenine nucleotide alpha hydrolases-like"/>
    <property type="match status" value="1"/>
</dbReference>
<evidence type="ECO:0000256" key="1">
    <source>
        <dbReference type="ARBA" id="ARBA00005187"/>
    </source>
</evidence>
<dbReference type="PANTHER" id="PTHR43284:SF1">
    <property type="entry name" value="ASPARAGINE SYNTHETASE"/>
    <property type="match status" value="1"/>
</dbReference>
<dbReference type="InterPro" id="IPR001962">
    <property type="entry name" value="Asn_synthase"/>
</dbReference>
<gene>
    <name evidence="5" type="ORF">LQ564_24120</name>
</gene>
<dbReference type="SUPFAM" id="SSF56235">
    <property type="entry name" value="N-terminal nucleophile aminohydrolases (Ntn hydrolases)"/>
    <property type="match status" value="1"/>
</dbReference>
<dbReference type="InterPro" id="IPR029055">
    <property type="entry name" value="Ntn_hydrolases_N"/>
</dbReference>
<feature type="domain" description="Asparagine synthetase" evidence="4">
    <location>
        <begin position="230"/>
        <end position="308"/>
    </location>
</feature>
<evidence type="ECO:0000259" key="4">
    <source>
        <dbReference type="Pfam" id="PF00733"/>
    </source>
</evidence>
<dbReference type="Gene3D" id="3.40.50.620">
    <property type="entry name" value="HUPs"/>
    <property type="match status" value="1"/>
</dbReference>
<comment type="pathway">
    <text evidence="1">Amino-acid biosynthesis; L-asparagine biosynthesis; L-asparagine from L-aspartate (L-Gln route): step 1/1.</text>
</comment>
<accession>A0ABS8QCB2</accession>
<proteinExistence type="predicted"/>
<name>A0ABS8QCB2_9BURK</name>
<dbReference type="InterPro" id="IPR014729">
    <property type="entry name" value="Rossmann-like_a/b/a_fold"/>
</dbReference>
<dbReference type="EMBL" id="JAJNOC010000012">
    <property type="protein sequence ID" value="MCD2519394.1"/>
    <property type="molecule type" value="Genomic_DNA"/>
</dbReference>
<dbReference type="InterPro" id="IPR051786">
    <property type="entry name" value="ASN_synthetase/amidase"/>
</dbReference>
<dbReference type="EC" id="6.3.5.4" evidence="2"/>
<evidence type="ECO:0000256" key="3">
    <source>
        <dbReference type="ARBA" id="ARBA00048741"/>
    </source>
</evidence>
<dbReference type="PANTHER" id="PTHR43284">
    <property type="entry name" value="ASPARAGINE SYNTHETASE (GLUTAMINE-HYDROLYZING)"/>
    <property type="match status" value="1"/>
</dbReference>
<dbReference type="Pfam" id="PF00733">
    <property type="entry name" value="Asn_synthase"/>
    <property type="match status" value="1"/>
</dbReference>
<reference evidence="5" key="1">
    <citation type="submission" date="2021-11" db="EMBL/GenBank/DDBJ databases">
        <title>The complete genome of Massilia sp sp. G4R7.</title>
        <authorList>
            <person name="Liu L."/>
            <person name="Yue J."/>
            <person name="Yuan J."/>
            <person name="Yang F."/>
            <person name="Li L."/>
        </authorList>
    </citation>
    <scope>NUCLEOTIDE SEQUENCE</scope>
    <source>
        <strain evidence="5">G4R7</strain>
    </source>
</reference>
<protein>
    <recommendedName>
        <fullName evidence="2">asparagine synthase (glutamine-hydrolyzing)</fullName>
        <ecNumber evidence="2">6.3.5.4</ecNumber>
    </recommendedName>
</protein>
<evidence type="ECO:0000256" key="2">
    <source>
        <dbReference type="ARBA" id="ARBA00012737"/>
    </source>
</evidence>
<comment type="caution">
    <text evidence="5">The sequence shown here is derived from an EMBL/GenBank/DDBJ whole genome shotgun (WGS) entry which is preliminary data.</text>
</comment>
<dbReference type="Proteomes" id="UP001179361">
    <property type="component" value="Unassembled WGS sequence"/>
</dbReference>
<sequence length="583" mass="63886">MTIFCGAFALYPGVELPAALLDGLRTHVSRSPADRPLRFDAGSACVVSVDIGAFAGSGALDRGEAGFAVVAGEPMLGADGDGHERGADLARISASLRSATPHAALRQAAGTFCGVDYDAATRTMTVFVDKCGVRPVYVWAGPEYVVFASALRILEALAEVPKEFDMRGVTEIAALGYALGERTPFRNIAMLRAGEALRLSDGRVQREQYWRWDGPLDGIGYEAAARRAYDAFLTAIVRRQRGERVAAAFLSGGLDSRVIVGGLAALDCDVRTVNYAPDGSQDQVFARLVAEQLGLTHTQIETNADNVGQGYRKDAVNAWIRQTYPELTAAGKAPVLWSGDGGSVGLGYVYMTPEIVAAMERGATSEAITLFTRGVPQRIFRRSVVGSIANLTHQGVAEELAALEGPDQGRRFQLFLMLNDQRRHLAQHFEDIDLERIEFHLPFFDADFLDSVLRLPNAWLMGHRFYMDWMAHFPNALTSIPWQAYPGHIPCTLPSPPGLKYQWDVYYDKKMYAQMRRSHARSGYSMLSSARFPGQLISRGTLRLASLLTGAGVRDYSYLIKTAGVYHRYWSRTQESAHDGQAA</sequence>
<dbReference type="Gene3D" id="3.60.20.10">
    <property type="entry name" value="Glutamine Phosphoribosylpyrophosphate, subunit 1, domain 1"/>
    <property type="match status" value="1"/>
</dbReference>
<dbReference type="RefSeq" id="WP_231060664.1">
    <property type="nucleotide sequence ID" value="NZ_JAJNOC010000012.1"/>
</dbReference>
<evidence type="ECO:0000313" key="5">
    <source>
        <dbReference type="EMBL" id="MCD2519394.1"/>
    </source>
</evidence>
<evidence type="ECO:0000313" key="6">
    <source>
        <dbReference type="Proteomes" id="UP001179361"/>
    </source>
</evidence>
<comment type="catalytic activity">
    <reaction evidence="3">
        <text>L-aspartate + L-glutamine + ATP + H2O = L-asparagine + L-glutamate + AMP + diphosphate + H(+)</text>
        <dbReference type="Rhea" id="RHEA:12228"/>
        <dbReference type="ChEBI" id="CHEBI:15377"/>
        <dbReference type="ChEBI" id="CHEBI:15378"/>
        <dbReference type="ChEBI" id="CHEBI:29985"/>
        <dbReference type="ChEBI" id="CHEBI:29991"/>
        <dbReference type="ChEBI" id="CHEBI:30616"/>
        <dbReference type="ChEBI" id="CHEBI:33019"/>
        <dbReference type="ChEBI" id="CHEBI:58048"/>
        <dbReference type="ChEBI" id="CHEBI:58359"/>
        <dbReference type="ChEBI" id="CHEBI:456215"/>
        <dbReference type="EC" id="6.3.5.4"/>
    </reaction>
</comment>